<comment type="caution">
    <text evidence="3">The sequence shown here is derived from an EMBL/GenBank/DDBJ whole genome shotgun (WGS) entry which is preliminary data.</text>
</comment>
<organism evidence="3 4">
    <name type="scientific">Gonium pectorale</name>
    <name type="common">Green alga</name>
    <dbReference type="NCBI Taxonomy" id="33097"/>
    <lineage>
        <taxon>Eukaryota</taxon>
        <taxon>Viridiplantae</taxon>
        <taxon>Chlorophyta</taxon>
        <taxon>core chlorophytes</taxon>
        <taxon>Chlorophyceae</taxon>
        <taxon>CS clade</taxon>
        <taxon>Chlamydomonadales</taxon>
        <taxon>Volvocaceae</taxon>
        <taxon>Gonium</taxon>
    </lineage>
</organism>
<feature type="region of interest" description="Disordered" evidence="2">
    <location>
        <begin position="27"/>
        <end position="56"/>
    </location>
</feature>
<evidence type="ECO:0000256" key="1">
    <source>
        <dbReference type="SAM" id="Coils"/>
    </source>
</evidence>
<evidence type="ECO:0000313" key="3">
    <source>
        <dbReference type="EMBL" id="KXZ49525.1"/>
    </source>
</evidence>
<dbReference type="EMBL" id="LSYV01000022">
    <property type="protein sequence ID" value="KXZ49525.1"/>
    <property type="molecule type" value="Genomic_DNA"/>
</dbReference>
<evidence type="ECO:0000256" key="2">
    <source>
        <dbReference type="SAM" id="MobiDB-lite"/>
    </source>
</evidence>
<proteinExistence type="predicted"/>
<reference evidence="4" key="1">
    <citation type="journal article" date="2016" name="Nat. Commun.">
        <title>The Gonium pectorale genome demonstrates co-option of cell cycle regulation during the evolution of multicellularity.</title>
        <authorList>
            <person name="Hanschen E.R."/>
            <person name="Marriage T.N."/>
            <person name="Ferris P.J."/>
            <person name="Hamaji T."/>
            <person name="Toyoda A."/>
            <person name="Fujiyama A."/>
            <person name="Neme R."/>
            <person name="Noguchi H."/>
            <person name="Minakuchi Y."/>
            <person name="Suzuki M."/>
            <person name="Kawai-Toyooka H."/>
            <person name="Smith D.R."/>
            <person name="Sparks H."/>
            <person name="Anderson J."/>
            <person name="Bakaric R."/>
            <person name="Luria V."/>
            <person name="Karger A."/>
            <person name="Kirschner M.W."/>
            <person name="Durand P.M."/>
            <person name="Michod R.E."/>
            <person name="Nozaki H."/>
            <person name="Olson B.J."/>
        </authorList>
    </citation>
    <scope>NUCLEOTIDE SEQUENCE [LARGE SCALE GENOMIC DNA]</scope>
    <source>
        <strain evidence="4">NIES-2863</strain>
    </source>
</reference>
<feature type="region of interest" description="Disordered" evidence="2">
    <location>
        <begin position="1270"/>
        <end position="1310"/>
    </location>
</feature>
<sequence>MGQWFSSVTTQARNDVADVQAEARKLEAFTDGADEGPQAEEAFVDNKDDDDDDDAQERNAKERMSQLFRKATAAVGESGIGKTFTLTYLISSNLVSPDTYANLNSGKPVDDDQLEACAWNRRLGLRGGVAKSPRILHIPLQYMEDSEKMEEEIREMEEFLDWVPSYKLNTSWKFRNPQVFCPLVESGDAGSPCQVVFSHSNEVHSLFRFYNLKTLHNWIKSGLDIMAERTMEGELDQEYFQTMLRLLLPAGTDLNMELEKYTADSAAYMPPLTAWVEKVAGRSIVFRTLRIGPQAGQATPADLLRALVAQYEVNTLFMAPDRLKPDTRSALLQAFAAEDPEGPWELLAADLQDGKENGEDILECLPAILELVCVFAPGVPGTFVDTLGVSDRHTVRRKRQREMETHLRNVLVMLPKNLRACTALYTHLRQSPFMAAWVKERATQPDSSTWERNLTIMLTLEKEGCNPERKHKTLGSEVGVPYLLKQQEHLKGTMEGPCTKTKQYLVPLMRHLLMEVVKMSGKDADRLAPQLAQSIKVFYSFPSLGMALTQSPEQLGRRGAPREALAPEVLQQLREATRVDEFVAELMMPQVRAAAQQMVALDAELAKTQVEVSNLAERFGYFGAMDKLRGPFKDLVLDKVKRLDKKQLRDTWMGPTSVFRETFNNLMLGFRDEIYQRAPGVLGVKTKLAEAAVARVMESLETVLAVEPARTLLTVLHPSYSWQHHTLPLSSYLEEAVMEVWSSRMEELHQWLMGPYQDKLVARSISKLMTPTCMALLGTVDQVKEEHQLDPKKWPDIVALVFDRYGLKEEIRKAFKRAFVPPRGSPIRLYKLLLEEVLEELQDSLPTAELHANLLSAKQRCRSPTEWAQTVQSLLRVTLHKQLVKLGDAYEQCILTLLEEQYLELRMRLYEKMMPHVKKSVSRTQSVFIPAFFQFTRVLLGIVGSHNGTVNQQLRDLSDLILAKRLSLAEQLNPEAWLGAVLKQLPKSGDAQQDASRQQLLQAALRCAFTRLAQQQQRHSQLWSLAPLPPPAVQPAAATQPAATAVQPAASAQSNWDRSGVSVTAEEMARFKEHVEGAGFVLLDCPSAGNNCMLYAVLHQMIGVRLDAYDAERVEGYRARMAALLREELDSEAALLDADGGGPQALGDESWHLRLARLAGVEEETAAAVKRAANEHLRGLEAGAQLNLLDLSLLRGMLGWDNMRVVVFNPTFDAARDYSNVMWEPADPERARDVLIANVWAGWWSGVSSPGARGELNHFMVVQRRVQQLGAGPGSASTGAAQNLSPGAAYGRHKRHAAEEPSEPNKQPRR</sequence>
<accession>A0A150GIL2</accession>
<name>A0A150GIL2_GONPE</name>
<keyword evidence="4" id="KW-1185">Reference proteome</keyword>
<gene>
    <name evidence="3" type="ORF">GPECTOR_21g751</name>
</gene>
<dbReference type="OrthoDB" id="586585at2759"/>
<protein>
    <submittedName>
        <fullName evidence="3">Uncharacterized protein</fullName>
    </submittedName>
</protein>
<feature type="coiled-coil region" evidence="1">
    <location>
        <begin position="591"/>
        <end position="618"/>
    </location>
</feature>
<dbReference type="Proteomes" id="UP000075714">
    <property type="component" value="Unassembled WGS sequence"/>
</dbReference>
<evidence type="ECO:0000313" key="4">
    <source>
        <dbReference type="Proteomes" id="UP000075714"/>
    </source>
</evidence>
<keyword evidence="1" id="KW-0175">Coiled coil</keyword>